<evidence type="ECO:0000313" key="2">
    <source>
        <dbReference type="EMBL" id="RUO48725.1"/>
    </source>
</evidence>
<comment type="caution">
    <text evidence="2">The sequence shown here is derived from an EMBL/GenBank/DDBJ whole genome shotgun (WGS) entry which is preliminary data.</text>
</comment>
<evidence type="ECO:0000313" key="3">
    <source>
        <dbReference type="Proteomes" id="UP000286678"/>
    </source>
</evidence>
<gene>
    <name evidence="2" type="ORF">CWE21_05015</name>
</gene>
<dbReference type="RefSeq" id="WP_126833357.1">
    <property type="nucleotide sequence ID" value="NZ_JBLXIO010000002.1"/>
</dbReference>
<sequence length="59" mass="6965">MIRFLFLIPLVLGLLWWLYLRANGYNLKQGRKGFVYILVVSLFIAAVYTLLLWVSGRQF</sequence>
<dbReference type="OrthoDB" id="6315408at2"/>
<dbReference type="EMBL" id="PIPT01000003">
    <property type="protein sequence ID" value="RUO48725.1"/>
    <property type="molecule type" value="Genomic_DNA"/>
</dbReference>
<protein>
    <submittedName>
        <fullName evidence="2">Uncharacterized protein</fullName>
    </submittedName>
</protein>
<keyword evidence="1" id="KW-0812">Transmembrane</keyword>
<organism evidence="2 3">
    <name type="scientific">Pseudidiomarina aquimaris</name>
    <dbReference type="NCBI Taxonomy" id="641841"/>
    <lineage>
        <taxon>Bacteria</taxon>
        <taxon>Pseudomonadati</taxon>
        <taxon>Pseudomonadota</taxon>
        <taxon>Gammaproteobacteria</taxon>
        <taxon>Alteromonadales</taxon>
        <taxon>Idiomarinaceae</taxon>
        <taxon>Pseudidiomarina</taxon>
    </lineage>
</organism>
<keyword evidence="1" id="KW-1133">Transmembrane helix</keyword>
<dbReference type="Proteomes" id="UP000286678">
    <property type="component" value="Unassembled WGS sequence"/>
</dbReference>
<feature type="transmembrane region" description="Helical" evidence="1">
    <location>
        <begin position="34"/>
        <end position="54"/>
    </location>
</feature>
<proteinExistence type="predicted"/>
<keyword evidence="1" id="KW-0472">Membrane</keyword>
<accession>A0A432XJ45</accession>
<reference evidence="3" key="1">
    <citation type="journal article" date="2018" name="Front. Microbiol.">
        <title>Genome-Based Analysis Reveals the Taxonomy and Diversity of the Family Idiomarinaceae.</title>
        <authorList>
            <person name="Liu Y."/>
            <person name="Lai Q."/>
            <person name="Shao Z."/>
        </authorList>
    </citation>
    <scope>NUCLEOTIDE SEQUENCE [LARGE SCALE GENOMIC DNA]</scope>
    <source>
        <strain evidence="3">SW15</strain>
    </source>
</reference>
<name>A0A432XJ45_9GAMM</name>
<keyword evidence="3" id="KW-1185">Reference proteome</keyword>
<dbReference type="AlphaFoldDB" id="A0A432XJ45"/>
<evidence type="ECO:0000256" key="1">
    <source>
        <dbReference type="SAM" id="Phobius"/>
    </source>
</evidence>